<sequence length="105" mass="11744">MVDIAHVKYENETNIPQSALFNFQSLLLVILLFICTCAYTHYVFPRIMDSHKDGVMGIFWRAARVGERLSPYVSLCCVAMAVSALDFGYFSSADGWAQVSLLIGQ</sequence>
<dbReference type="InterPro" id="IPR009653">
    <property type="entry name" value="Ksh1"/>
</dbReference>
<proteinExistence type="inferred from homology"/>
<dbReference type="Pfam" id="PF06842">
    <property type="entry name" value="DUF1242"/>
    <property type="match status" value="1"/>
</dbReference>
<protein>
    <recommendedName>
        <fullName evidence="12">Protein kish</fullName>
    </recommendedName>
</protein>
<keyword evidence="11" id="KW-1185">Reference proteome</keyword>
<gene>
    <name evidence="10" type="ORF">BDZ85DRAFT_204196</name>
</gene>
<evidence type="ECO:0000256" key="2">
    <source>
        <dbReference type="ARBA" id="ARBA00004614"/>
    </source>
</evidence>
<name>A0A6A6G2X4_9PEZI</name>
<evidence type="ECO:0000256" key="8">
    <source>
        <dbReference type="ARBA" id="ARBA00023136"/>
    </source>
</evidence>
<feature type="transmembrane region" description="Helical" evidence="9">
    <location>
        <begin position="20"/>
        <end position="44"/>
    </location>
</feature>
<keyword evidence="8 9" id="KW-0472">Membrane</keyword>
<accession>A0A6A6G2X4</accession>
<evidence type="ECO:0000313" key="10">
    <source>
        <dbReference type="EMBL" id="KAF2220096.1"/>
    </source>
</evidence>
<keyword evidence="7" id="KW-0333">Golgi apparatus</keyword>
<evidence type="ECO:0008006" key="12">
    <source>
        <dbReference type="Google" id="ProtNLM"/>
    </source>
</evidence>
<dbReference type="AlphaFoldDB" id="A0A6A6G2X4"/>
<dbReference type="GO" id="GO:0000139">
    <property type="term" value="C:Golgi membrane"/>
    <property type="evidence" value="ECO:0007669"/>
    <property type="project" value="UniProtKB-SubCell"/>
</dbReference>
<evidence type="ECO:0000256" key="9">
    <source>
        <dbReference type="SAM" id="Phobius"/>
    </source>
</evidence>
<evidence type="ECO:0000256" key="5">
    <source>
        <dbReference type="ARBA" id="ARBA00022729"/>
    </source>
</evidence>
<keyword evidence="4 9" id="KW-0812">Transmembrane</keyword>
<dbReference type="OrthoDB" id="10034655at2759"/>
<dbReference type="InterPro" id="IPR051523">
    <property type="entry name" value="KISH_domain"/>
</dbReference>
<organism evidence="10 11">
    <name type="scientific">Elsinoe ampelina</name>
    <dbReference type="NCBI Taxonomy" id="302913"/>
    <lineage>
        <taxon>Eukaryota</taxon>
        <taxon>Fungi</taxon>
        <taxon>Dikarya</taxon>
        <taxon>Ascomycota</taxon>
        <taxon>Pezizomycotina</taxon>
        <taxon>Dothideomycetes</taxon>
        <taxon>Dothideomycetidae</taxon>
        <taxon>Myriangiales</taxon>
        <taxon>Elsinoaceae</taxon>
        <taxon>Elsinoe</taxon>
    </lineage>
</organism>
<comment type="subcellular location">
    <subcellularLocation>
        <location evidence="2">Golgi apparatus membrane</location>
        <topology evidence="2">Single-pass type I membrane protein</topology>
    </subcellularLocation>
</comment>
<evidence type="ECO:0000256" key="7">
    <source>
        <dbReference type="ARBA" id="ARBA00023034"/>
    </source>
</evidence>
<evidence type="ECO:0000256" key="4">
    <source>
        <dbReference type="ARBA" id="ARBA00022692"/>
    </source>
</evidence>
<keyword evidence="5" id="KW-0732">Signal</keyword>
<comment type="similarity">
    <text evidence="3">Belongs to the KISH family.</text>
</comment>
<dbReference type="Proteomes" id="UP000799538">
    <property type="component" value="Unassembled WGS sequence"/>
</dbReference>
<comment type="function">
    <text evidence="1">Involved in the early part of the secretory pathway.</text>
</comment>
<dbReference type="EMBL" id="ML992513">
    <property type="protein sequence ID" value="KAF2220096.1"/>
    <property type="molecule type" value="Genomic_DNA"/>
</dbReference>
<evidence type="ECO:0000313" key="11">
    <source>
        <dbReference type="Proteomes" id="UP000799538"/>
    </source>
</evidence>
<evidence type="ECO:0000256" key="1">
    <source>
        <dbReference type="ARBA" id="ARBA00002154"/>
    </source>
</evidence>
<feature type="transmembrane region" description="Helical" evidence="9">
    <location>
        <begin position="69"/>
        <end position="90"/>
    </location>
</feature>
<keyword evidence="6 9" id="KW-1133">Transmembrane helix</keyword>
<evidence type="ECO:0000256" key="6">
    <source>
        <dbReference type="ARBA" id="ARBA00022989"/>
    </source>
</evidence>
<reference evidence="11" key="1">
    <citation type="journal article" date="2020" name="Stud. Mycol.">
        <title>101 Dothideomycetes genomes: A test case for predicting lifestyles and emergence of pathogens.</title>
        <authorList>
            <person name="Haridas S."/>
            <person name="Albert R."/>
            <person name="Binder M."/>
            <person name="Bloem J."/>
            <person name="LaButti K."/>
            <person name="Salamov A."/>
            <person name="Andreopoulos B."/>
            <person name="Baker S."/>
            <person name="Barry K."/>
            <person name="Bills G."/>
            <person name="Bluhm B."/>
            <person name="Cannon C."/>
            <person name="Castanera R."/>
            <person name="Culley D."/>
            <person name="Daum C."/>
            <person name="Ezra D."/>
            <person name="Gonzalez J."/>
            <person name="Henrissat B."/>
            <person name="Kuo A."/>
            <person name="Liang C."/>
            <person name="Lipzen A."/>
            <person name="Lutzoni F."/>
            <person name="Magnuson J."/>
            <person name="Mondo S."/>
            <person name="Nolan M."/>
            <person name="Ohm R."/>
            <person name="Pangilinan J."/>
            <person name="Park H.-J."/>
            <person name="Ramirez L."/>
            <person name="Alfaro M."/>
            <person name="Sun H."/>
            <person name="Tritt A."/>
            <person name="Yoshinaga Y."/>
            <person name="Zwiers L.-H."/>
            <person name="Turgeon B."/>
            <person name="Goodwin S."/>
            <person name="Spatafora J."/>
            <person name="Crous P."/>
            <person name="Grigoriev I."/>
        </authorList>
    </citation>
    <scope>NUCLEOTIDE SEQUENCE [LARGE SCALE GENOMIC DNA]</scope>
    <source>
        <strain evidence="11">CECT 20119</strain>
    </source>
</reference>
<dbReference type="PANTHER" id="PTHR13229">
    <property type="entry name" value="PROTEIN KISH-A"/>
    <property type="match status" value="1"/>
</dbReference>
<evidence type="ECO:0000256" key="3">
    <source>
        <dbReference type="ARBA" id="ARBA00008961"/>
    </source>
</evidence>